<dbReference type="InterPro" id="IPR024079">
    <property type="entry name" value="MetalloPept_cat_dom_sf"/>
</dbReference>
<organism evidence="4 5">
    <name type="scientific">Limnovirga soli</name>
    <dbReference type="NCBI Taxonomy" id="2656915"/>
    <lineage>
        <taxon>Bacteria</taxon>
        <taxon>Pseudomonadati</taxon>
        <taxon>Bacteroidota</taxon>
        <taxon>Chitinophagia</taxon>
        <taxon>Chitinophagales</taxon>
        <taxon>Chitinophagaceae</taxon>
        <taxon>Limnovirga</taxon>
    </lineage>
</organism>
<name>A0A8J8FEK8_9BACT</name>
<dbReference type="SUPFAM" id="SSF89260">
    <property type="entry name" value="Collagen-binding domain"/>
    <property type="match status" value="1"/>
</dbReference>
<dbReference type="EMBL" id="WHPF01000004">
    <property type="protein sequence ID" value="NNV55162.1"/>
    <property type="molecule type" value="Genomic_DNA"/>
</dbReference>
<feature type="signal peptide" evidence="1">
    <location>
        <begin position="1"/>
        <end position="20"/>
    </location>
</feature>
<accession>A0A8J8FEK8</accession>
<dbReference type="InterPro" id="IPR026444">
    <property type="entry name" value="Secre_tail"/>
</dbReference>
<dbReference type="Gene3D" id="2.60.120.380">
    <property type="match status" value="1"/>
</dbReference>
<evidence type="ECO:0000259" key="2">
    <source>
        <dbReference type="Pfam" id="PF04151"/>
    </source>
</evidence>
<dbReference type="SUPFAM" id="SSF55486">
    <property type="entry name" value="Metalloproteases ('zincins'), catalytic domain"/>
    <property type="match status" value="1"/>
</dbReference>
<dbReference type="Proteomes" id="UP000598971">
    <property type="component" value="Unassembled WGS sequence"/>
</dbReference>
<dbReference type="InterPro" id="IPR007280">
    <property type="entry name" value="Peptidase_C_arc/bac"/>
</dbReference>
<keyword evidence="5" id="KW-1185">Reference proteome</keyword>
<feature type="domain" description="Secretion system C-terminal sorting" evidence="3">
    <location>
        <begin position="822"/>
        <end position="887"/>
    </location>
</feature>
<evidence type="ECO:0000313" key="4">
    <source>
        <dbReference type="EMBL" id="NNV55162.1"/>
    </source>
</evidence>
<reference evidence="4" key="1">
    <citation type="submission" date="2019-10" db="EMBL/GenBank/DDBJ databases">
        <title>Draft genome sequence of Panacibacter sp. KCS-6.</title>
        <authorList>
            <person name="Yim K.J."/>
        </authorList>
    </citation>
    <scope>NUCLEOTIDE SEQUENCE</scope>
    <source>
        <strain evidence="4">KCS-6</strain>
    </source>
</reference>
<dbReference type="Pfam" id="PF13583">
    <property type="entry name" value="Reprolysin_4"/>
    <property type="match status" value="1"/>
</dbReference>
<dbReference type="GO" id="GO:0008237">
    <property type="term" value="F:metallopeptidase activity"/>
    <property type="evidence" value="ECO:0007669"/>
    <property type="project" value="InterPro"/>
</dbReference>
<protein>
    <submittedName>
        <fullName evidence="4">T9SS type A sorting domain-containing protein</fullName>
    </submittedName>
</protein>
<dbReference type="RefSeq" id="WP_171607090.1">
    <property type="nucleotide sequence ID" value="NZ_WHPF01000004.1"/>
</dbReference>
<dbReference type="Pfam" id="PF18962">
    <property type="entry name" value="Por_Secre_tail"/>
    <property type="match status" value="1"/>
</dbReference>
<dbReference type="Pfam" id="PF04151">
    <property type="entry name" value="PPC"/>
    <property type="match status" value="1"/>
</dbReference>
<proteinExistence type="predicted"/>
<dbReference type="Gene3D" id="2.60.40.10">
    <property type="entry name" value="Immunoglobulins"/>
    <property type="match status" value="1"/>
</dbReference>
<keyword evidence="1" id="KW-0732">Signal</keyword>
<evidence type="ECO:0000313" key="5">
    <source>
        <dbReference type="Proteomes" id="UP000598971"/>
    </source>
</evidence>
<dbReference type="InterPro" id="IPR013783">
    <property type="entry name" value="Ig-like_fold"/>
</dbReference>
<dbReference type="NCBIfam" id="TIGR04183">
    <property type="entry name" value="Por_Secre_tail"/>
    <property type="match status" value="1"/>
</dbReference>
<feature type="chain" id="PRO_5035209806" evidence="1">
    <location>
        <begin position="21"/>
        <end position="896"/>
    </location>
</feature>
<evidence type="ECO:0000259" key="3">
    <source>
        <dbReference type="Pfam" id="PF18962"/>
    </source>
</evidence>
<evidence type="ECO:0000256" key="1">
    <source>
        <dbReference type="SAM" id="SignalP"/>
    </source>
</evidence>
<dbReference type="AlphaFoldDB" id="A0A8J8FEK8"/>
<gene>
    <name evidence="4" type="ORF">GD597_06810</name>
</gene>
<comment type="caution">
    <text evidence="4">The sequence shown here is derived from an EMBL/GenBank/DDBJ whole genome shotgun (WGS) entry which is preliminary data.</text>
</comment>
<sequence length="896" mass="95227">MKKVLLTTGVCLGLMVSAIAQNTSAVWKQSSEAALSQKSRLAFDKHFKPAAYKLFQLNENSLQSDLNAAPSEKALPISASGKIITVPAPDGSLQQFRFVESSVMAPKLASKYSNIKSYIGQNVANAAATIRFDFSPYGFHAMVMQPGKPTYYINPLDKENRVYVVNARNTADNSKGFDCTLDEKAFTNIAPELLSIASGLTGNADQGKLRVYDLALCVNAEFSQVFLDGSEPDSATKVNKVMAVLVTCITRANAVYERDFGVRLSYVANQDTLVFLNAITDPWPTKPPLLGSSWNSKTQQTIDARIGAGNYDIGHLLGKVPTFADNNGNAGCIGCVCTNGSKGSGFTAYYDPTLIDYMVIDYWTHEMGHQFGANHTFTYSNENSGANVEPGSGSTIMGYAGITGSTDVQPHSDDLFHAVNIAQVSNYTETGNGNTCAVTTITGNTAPTANAGLDYTIPASTPFLLTGSGSDVDAGDALTYIWEQTDIFEKTTSNKFPLATSTTGPLFRVYNDSTLPVRAFPALSTILAGQTGTTWEVLPGVARDMNFRFTVRDNHAGAGNNMSDDMKVTVAATAGPFVVTQPNTAVNWNGGSQQTITWDVASTNLAPINCTNVKISLSTDGGLTFPTVLSASTANDGTELVTLPNISSSTCRIKVEAVGNIFFDISNTNFTITSVVSSCPGTFDTNNNNTLGSAVAIPLNTDVKGTISTSTDKDFYSFTITNGGTITVTLGTLPANYNLSLYNSAKTIVASSNNTGTNSETINFTTVPGVYYLRVLGKGGATDAANCYTLKVATGTASKQAGIAAVTNAEQAVASVQYNVKMYPNPVDNVLNISLPSYSANSEVRLFDAYGKLVAAKKVTQNLVQMNVNRLFAGVYFVKVVDANGAAVYNASFIKK</sequence>
<feature type="domain" description="Peptidase C-terminal archaeal/bacterial" evidence="2">
    <location>
        <begin position="712"/>
        <end position="775"/>
    </location>
</feature>
<dbReference type="Gene3D" id="3.40.390.10">
    <property type="entry name" value="Collagenase (Catalytic Domain)"/>
    <property type="match status" value="1"/>
</dbReference>